<dbReference type="AlphaFoldDB" id="A0AAV0NI03"/>
<organism evidence="1 2">
    <name type="scientific">Linum tenue</name>
    <dbReference type="NCBI Taxonomy" id="586396"/>
    <lineage>
        <taxon>Eukaryota</taxon>
        <taxon>Viridiplantae</taxon>
        <taxon>Streptophyta</taxon>
        <taxon>Embryophyta</taxon>
        <taxon>Tracheophyta</taxon>
        <taxon>Spermatophyta</taxon>
        <taxon>Magnoliopsida</taxon>
        <taxon>eudicotyledons</taxon>
        <taxon>Gunneridae</taxon>
        <taxon>Pentapetalae</taxon>
        <taxon>rosids</taxon>
        <taxon>fabids</taxon>
        <taxon>Malpighiales</taxon>
        <taxon>Linaceae</taxon>
        <taxon>Linum</taxon>
    </lineage>
</organism>
<name>A0AAV0NI03_9ROSI</name>
<comment type="caution">
    <text evidence="1">The sequence shown here is derived from an EMBL/GenBank/DDBJ whole genome shotgun (WGS) entry which is preliminary data.</text>
</comment>
<proteinExistence type="predicted"/>
<sequence length="77" mass="8193">RKTGIYQTKVSQSSSPVVSRSSPATCSSLIQSVCLFPPIFILYNTGEGVLVVACLCHCKCKCGGGCCWVFVLGWVST</sequence>
<reference evidence="1" key="1">
    <citation type="submission" date="2022-08" db="EMBL/GenBank/DDBJ databases">
        <authorList>
            <person name="Gutierrez-Valencia J."/>
        </authorList>
    </citation>
    <scope>NUCLEOTIDE SEQUENCE</scope>
</reference>
<accession>A0AAV0NI03</accession>
<feature type="non-terminal residue" evidence="1">
    <location>
        <position position="1"/>
    </location>
</feature>
<protein>
    <submittedName>
        <fullName evidence="1">Uncharacterized protein</fullName>
    </submittedName>
</protein>
<evidence type="ECO:0000313" key="2">
    <source>
        <dbReference type="Proteomes" id="UP001154282"/>
    </source>
</evidence>
<gene>
    <name evidence="1" type="ORF">LITE_LOCUS33428</name>
</gene>
<dbReference type="EMBL" id="CAMGYJ010000008">
    <property type="protein sequence ID" value="CAI0458218.1"/>
    <property type="molecule type" value="Genomic_DNA"/>
</dbReference>
<keyword evidence="2" id="KW-1185">Reference proteome</keyword>
<dbReference type="Proteomes" id="UP001154282">
    <property type="component" value="Unassembled WGS sequence"/>
</dbReference>
<evidence type="ECO:0000313" key="1">
    <source>
        <dbReference type="EMBL" id="CAI0458218.1"/>
    </source>
</evidence>